<evidence type="ECO:0000313" key="3">
    <source>
        <dbReference type="EMBL" id="QGZ60594.1"/>
    </source>
</evidence>
<evidence type="ECO:0000259" key="2">
    <source>
        <dbReference type="PROSITE" id="PS51278"/>
    </source>
</evidence>
<accession>A0A7Z2JEK8</accession>
<dbReference type="KEGG" id="pacs:FAZ98_01945"/>
<dbReference type="PANTHER" id="PTHR42824:SF1">
    <property type="entry name" value="GLUTAMINE AMIDOTRANSFERASE YAFJ-RELATED"/>
    <property type="match status" value="1"/>
</dbReference>
<dbReference type="InterPro" id="IPR029055">
    <property type="entry name" value="Ntn_hydrolases_N"/>
</dbReference>
<dbReference type="AlphaFoldDB" id="A0A7Z2JEK8"/>
<protein>
    <submittedName>
        <fullName evidence="3">Class II glutamine amidotransferase</fullName>
    </submittedName>
</protein>
<dbReference type="InterPro" id="IPR017932">
    <property type="entry name" value="GATase_2_dom"/>
</dbReference>
<feature type="domain" description="Glutamine amidotransferase type-2" evidence="2">
    <location>
        <begin position="2"/>
        <end position="251"/>
    </location>
</feature>
<dbReference type="PANTHER" id="PTHR42824">
    <property type="entry name" value="GLUTAMINE AMIDOTRANSFERASE"/>
    <property type="match status" value="1"/>
</dbReference>
<dbReference type="CDD" id="cd01908">
    <property type="entry name" value="YafJ"/>
    <property type="match status" value="1"/>
</dbReference>
<dbReference type="SUPFAM" id="SSF56235">
    <property type="entry name" value="N-terminal nucleophile aminohydrolases (Ntn hydrolases)"/>
    <property type="match status" value="1"/>
</dbReference>
<keyword evidence="3" id="KW-0808">Transferase</keyword>
<dbReference type="Proteomes" id="UP000433577">
    <property type="component" value="Chromosome 1"/>
</dbReference>
<evidence type="ECO:0000256" key="1">
    <source>
        <dbReference type="ARBA" id="ARBA00022962"/>
    </source>
</evidence>
<name>A0A7Z2JEK8_9BURK</name>
<dbReference type="Gene3D" id="3.60.20.10">
    <property type="entry name" value="Glutamine Phosphoribosylpyrophosphate, subunit 1, domain 1"/>
    <property type="match status" value="1"/>
</dbReference>
<dbReference type="PROSITE" id="PS51278">
    <property type="entry name" value="GATASE_TYPE_2"/>
    <property type="match status" value="1"/>
</dbReference>
<dbReference type="Pfam" id="PF13230">
    <property type="entry name" value="GATase_4"/>
    <property type="match status" value="1"/>
</dbReference>
<evidence type="ECO:0000313" key="4">
    <source>
        <dbReference type="Proteomes" id="UP000433577"/>
    </source>
</evidence>
<dbReference type="EMBL" id="CP046913">
    <property type="protein sequence ID" value="QGZ60594.1"/>
    <property type="molecule type" value="Genomic_DNA"/>
</dbReference>
<dbReference type="OrthoDB" id="321954at2"/>
<dbReference type="InterPro" id="IPR026869">
    <property type="entry name" value="EgtC-like"/>
</dbReference>
<dbReference type="RefSeq" id="WP_158948264.1">
    <property type="nucleotide sequence ID" value="NZ_CP046913.1"/>
</dbReference>
<reference evidence="3 4" key="1">
    <citation type="submission" date="2019-12" db="EMBL/GenBank/DDBJ databases">
        <title>Paraburkholderia acidiphila 7Q-K02 sp. nov and Paraburkholderia acidisoli DHF22 sp. nov., two strains isolated from forest soil.</title>
        <authorList>
            <person name="Gao Z."/>
            <person name="Qiu L."/>
        </authorList>
    </citation>
    <scope>NUCLEOTIDE SEQUENCE [LARGE SCALE GENOMIC DNA]</scope>
    <source>
        <strain evidence="3 4">DHF22</strain>
    </source>
</reference>
<sequence length="306" mass="33516">MCQLLGMNCAAPTDVTFSFTGFAARGGATDHHADGWGIAFFEDKACRLFIDNEASARSPIAEMVKHYPIKSRNTIAHIRKATQGNCALENSHPFQRELWGRHWIFAHNGDLQDFNPVMSGVYQPVGTTDSERAFCLLLQGLRKAFPGAQPPLDELFAALETLTREITQFGVFNFLMSNGQALFAHCSTHLYYLVRRWPFSTAHLVDADVSIDFAKYTTPEDRVAVIATAPLTDNEVWTRFAPGDLLMFQHGEVIAQTSVPVPQKVLDKLANPSLDASASAARSPCAGKAAAAIDAEAVADLQTWGE</sequence>
<keyword evidence="1 3" id="KW-0315">Glutamine amidotransferase</keyword>
<dbReference type="GO" id="GO:0016740">
    <property type="term" value="F:transferase activity"/>
    <property type="evidence" value="ECO:0007669"/>
    <property type="project" value="UniProtKB-KW"/>
</dbReference>
<organism evidence="3 4">
    <name type="scientific">Paraburkholderia acidisoli</name>
    <dbReference type="NCBI Taxonomy" id="2571748"/>
    <lineage>
        <taxon>Bacteria</taxon>
        <taxon>Pseudomonadati</taxon>
        <taxon>Pseudomonadota</taxon>
        <taxon>Betaproteobacteria</taxon>
        <taxon>Burkholderiales</taxon>
        <taxon>Burkholderiaceae</taxon>
        <taxon>Paraburkholderia</taxon>
    </lineage>
</organism>
<proteinExistence type="predicted"/>
<gene>
    <name evidence="3" type="ORF">FAZ98_01945</name>
</gene>
<keyword evidence="4" id="KW-1185">Reference proteome</keyword>